<dbReference type="STRING" id="272123.Anacy_0376"/>
<evidence type="ECO:0000313" key="2">
    <source>
        <dbReference type="Proteomes" id="UP000010474"/>
    </source>
</evidence>
<name>K9Z9U9_ANACC</name>
<evidence type="ECO:0000313" key="1">
    <source>
        <dbReference type="EMBL" id="AFZ55978.1"/>
    </source>
</evidence>
<dbReference type="HOGENOM" id="CLU_768675_0_0_3"/>
<dbReference type="eggNOG" id="ENOG50316AU">
    <property type="taxonomic scope" value="Bacteria"/>
</dbReference>
<dbReference type="AlphaFoldDB" id="K9Z9U9"/>
<dbReference type="RefSeq" id="WP_015212633.1">
    <property type="nucleotide sequence ID" value="NC_019771.1"/>
</dbReference>
<dbReference type="OrthoDB" id="479560at2"/>
<keyword evidence="2" id="KW-1185">Reference proteome</keyword>
<reference evidence="2" key="1">
    <citation type="journal article" date="2013" name="Proc. Natl. Acad. Sci. U.S.A.">
        <title>Improving the coverage of the cyanobacterial phylum using diversity-driven genome sequencing.</title>
        <authorList>
            <person name="Shih P.M."/>
            <person name="Wu D."/>
            <person name="Latifi A."/>
            <person name="Axen S.D."/>
            <person name="Fewer D.P."/>
            <person name="Talla E."/>
            <person name="Calteau A."/>
            <person name="Cai F."/>
            <person name="Tandeau de Marsac N."/>
            <person name="Rippka R."/>
            <person name="Herdman M."/>
            <person name="Sivonen K."/>
            <person name="Coursin T."/>
            <person name="Laurent T."/>
            <person name="Goodwin L."/>
            <person name="Nolan M."/>
            <person name="Davenport K.W."/>
            <person name="Han C.S."/>
            <person name="Rubin E.M."/>
            <person name="Eisen J.A."/>
            <person name="Woyke T."/>
            <person name="Gugger M."/>
            <person name="Kerfeld C.A."/>
        </authorList>
    </citation>
    <scope>NUCLEOTIDE SEQUENCE [LARGE SCALE GENOMIC DNA]</scope>
    <source>
        <strain evidence="2">ATCC 27899 / PCC 7122</strain>
    </source>
</reference>
<gene>
    <name evidence="1" type="ordered locus">Anacy_0376</name>
</gene>
<organism evidence="1 2">
    <name type="scientific">Anabaena cylindrica (strain ATCC 27899 / PCC 7122)</name>
    <dbReference type="NCBI Taxonomy" id="272123"/>
    <lineage>
        <taxon>Bacteria</taxon>
        <taxon>Bacillati</taxon>
        <taxon>Cyanobacteriota</taxon>
        <taxon>Cyanophyceae</taxon>
        <taxon>Nostocales</taxon>
        <taxon>Nostocaceae</taxon>
        <taxon>Anabaena</taxon>
    </lineage>
</organism>
<dbReference type="EMBL" id="CP003659">
    <property type="protein sequence ID" value="AFZ55978.1"/>
    <property type="molecule type" value="Genomic_DNA"/>
</dbReference>
<sequence>MNEQELASHPSMPLVGYGMDTMRPGQSHDPDTYYQILLVTPPKEKTPAKYIDTTIVAKTKEEFEKYLLDQASKEKLQPYYEDRNISGDSIGSYLPSPGVVLSDGFVDELFSNSVSRNQIISEANNFYDSIRNLLQSRKISQLISTTWHFYLEAKKTQTDWDNFVKGEWDKIDVKMLDALIAREIFFVNQSNSSSELDPNNLDIYYPLRSSSEACQNPRFMILPNSNAWQGIALSLLMAGQAYRQIGEGENVSYHQISQPILSTGEIVNRYGMEVEWHGYEGKIKELSMNPGGSSTAFQVVVPYPPIPSEINLPPEHIQKWAEADDEGEDFPFYSKTEDGTYSIYVNYVTPPYPYLPLTSS</sequence>
<proteinExistence type="predicted"/>
<dbReference type="PATRIC" id="fig|272123.3.peg.408"/>
<dbReference type="KEGG" id="acy:Anacy_0376"/>
<dbReference type="Proteomes" id="UP000010474">
    <property type="component" value="Chromosome"/>
</dbReference>
<accession>K9Z9U9</accession>
<protein>
    <submittedName>
        <fullName evidence="1">Uncharacterized protein</fullName>
    </submittedName>
</protein>